<dbReference type="RefSeq" id="WP_054558187.1">
    <property type="nucleotide sequence ID" value="NZ_LDJX01000002.1"/>
</dbReference>
<evidence type="ECO:0000256" key="1">
    <source>
        <dbReference type="SAM" id="Phobius"/>
    </source>
</evidence>
<name>A0A0P7AVC1_9FLAO</name>
<dbReference type="EMBL" id="LDJX01000002">
    <property type="protein sequence ID" value="KPM32538.1"/>
    <property type="molecule type" value="Genomic_DNA"/>
</dbReference>
<feature type="transmembrane region" description="Helical" evidence="1">
    <location>
        <begin position="25"/>
        <end position="47"/>
    </location>
</feature>
<dbReference type="InterPro" id="IPR025588">
    <property type="entry name" value="YcxB-like_C"/>
</dbReference>
<gene>
    <name evidence="3" type="ORF">I595_956</name>
</gene>
<sequence>MNITTQLNYENYAALMVQLFYKRGLVIATVVLGAIFFLIGILALVFLYDKVPFLYMLIFIGVGLWLVVLPYVTVKIKSKRDFYSNQMLQQKMEYEFLEDKIILRGDTFSTEMQWAKLHKVVETKDWLLLYQSNSLANLIPKESIGEQLVELKALIASQQGLHQELV</sequence>
<keyword evidence="1" id="KW-0812">Transmembrane</keyword>
<keyword evidence="1" id="KW-0472">Membrane</keyword>
<dbReference type="AlphaFoldDB" id="A0A0P7AVC1"/>
<dbReference type="Proteomes" id="UP000050280">
    <property type="component" value="Unassembled WGS sequence"/>
</dbReference>
<evidence type="ECO:0000313" key="3">
    <source>
        <dbReference type="EMBL" id="KPM32538.1"/>
    </source>
</evidence>
<comment type="caution">
    <text evidence="3">The sequence shown here is derived from an EMBL/GenBank/DDBJ whole genome shotgun (WGS) entry which is preliminary data.</text>
</comment>
<proteinExistence type="predicted"/>
<accession>A0A0P7AVC1</accession>
<organism evidence="3 4">
    <name type="scientific">Croceitalea dokdonensis DOKDO 023</name>
    <dbReference type="NCBI Taxonomy" id="1300341"/>
    <lineage>
        <taxon>Bacteria</taxon>
        <taxon>Pseudomonadati</taxon>
        <taxon>Bacteroidota</taxon>
        <taxon>Flavobacteriia</taxon>
        <taxon>Flavobacteriales</taxon>
        <taxon>Flavobacteriaceae</taxon>
        <taxon>Croceitalea</taxon>
    </lineage>
</organism>
<feature type="domain" description="YcxB-like C-terminal" evidence="2">
    <location>
        <begin position="96"/>
        <end position="155"/>
    </location>
</feature>
<dbReference type="Pfam" id="PF14317">
    <property type="entry name" value="YcxB"/>
    <property type="match status" value="1"/>
</dbReference>
<evidence type="ECO:0000259" key="2">
    <source>
        <dbReference type="Pfam" id="PF14317"/>
    </source>
</evidence>
<keyword evidence="4" id="KW-1185">Reference proteome</keyword>
<feature type="transmembrane region" description="Helical" evidence="1">
    <location>
        <begin position="53"/>
        <end position="74"/>
    </location>
</feature>
<protein>
    <recommendedName>
        <fullName evidence="2">YcxB-like C-terminal domain-containing protein</fullName>
    </recommendedName>
</protein>
<evidence type="ECO:0000313" key="4">
    <source>
        <dbReference type="Proteomes" id="UP000050280"/>
    </source>
</evidence>
<dbReference type="OrthoDB" id="1249483at2"/>
<reference evidence="3 4" key="1">
    <citation type="submission" date="2015-09" db="EMBL/GenBank/DDBJ databases">
        <title>Genome sequence of the marine flavobacterium Croceitalea dokdonensis DOKDO 023 that contains proton- and sodium-pumping rhodopsins.</title>
        <authorList>
            <person name="Kwon S.-K."/>
            <person name="Lee H.K."/>
            <person name="Kwak M.-J."/>
            <person name="Kim J.F."/>
        </authorList>
    </citation>
    <scope>NUCLEOTIDE SEQUENCE [LARGE SCALE GENOMIC DNA]</scope>
    <source>
        <strain evidence="3 4">DOKDO 023</strain>
    </source>
</reference>
<keyword evidence="1" id="KW-1133">Transmembrane helix</keyword>
<dbReference type="STRING" id="1300341.I595_956"/>